<dbReference type="PANTHER" id="PTHR37483">
    <property type="entry name" value="UPF0125 PROTEIN RATB"/>
    <property type="match status" value="1"/>
</dbReference>
<reference evidence="4 5" key="2">
    <citation type="journal article" date="2012" name="Int. J. Syst. Evol. Microbiol.">
        <title>Magnetococcus marinus gen. nov., sp. nov., a marine, magnetotactic bacterium that represents a novel lineage (Magnetococcaceae fam. nov.; Magnetococcales ord. nov.) at the base of the Alphaproteobacteria.</title>
        <authorList>
            <person name="Bazylinski D.A."/>
            <person name="Williams T.J."/>
            <person name="Lefevre C.T."/>
            <person name="Berg R.J."/>
            <person name="Zhang C.L."/>
            <person name="Bowser S.S."/>
            <person name="Dean A.J."/>
            <person name="Beveridge T.J."/>
        </authorList>
    </citation>
    <scope>NUCLEOTIDE SEQUENCE [LARGE SCALE GENOMIC DNA]</scope>
    <source>
        <strain evidence="5">ATCC BAA-1437 / JCM 17883 / MC-1</strain>
    </source>
</reference>
<dbReference type="InterPro" id="IPR037021">
    <property type="entry name" value="RnfH_sf"/>
</dbReference>
<dbReference type="HOGENOM" id="CLU_1608845_0_0_5"/>
<evidence type="ECO:0000256" key="3">
    <source>
        <dbReference type="SAM" id="MobiDB-lite"/>
    </source>
</evidence>
<proteinExistence type="inferred from homology"/>
<dbReference type="eggNOG" id="COG2914">
    <property type="taxonomic scope" value="Bacteria"/>
</dbReference>
<dbReference type="EMBL" id="CP000471">
    <property type="protein sequence ID" value="ABK44600.1"/>
    <property type="molecule type" value="Genomic_DNA"/>
</dbReference>
<reference evidence="5" key="1">
    <citation type="journal article" date="2009" name="Appl. Environ. Microbiol.">
        <title>Complete genome sequence of the chemolithoautotrophic marine magnetotactic coccus strain MC-1.</title>
        <authorList>
            <person name="Schubbe S."/>
            <person name="Williams T.J."/>
            <person name="Xie G."/>
            <person name="Kiss H.E."/>
            <person name="Brettin T.S."/>
            <person name="Martinez D."/>
            <person name="Ross C.A."/>
            <person name="Schuler D."/>
            <person name="Cox B.L."/>
            <person name="Nealson K.H."/>
            <person name="Bazylinski D.A."/>
        </authorList>
    </citation>
    <scope>NUCLEOTIDE SEQUENCE [LARGE SCALE GENOMIC DNA]</scope>
    <source>
        <strain evidence="5">ATCC BAA-1437 / JCM 17883 / MC-1</strain>
    </source>
</reference>
<dbReference type="SUPFAM" id="SSF54285">
    <property type="entry name" value="MoaD/ThiS"/>
    <property type="match status" value="1"/>
</dbReference>
<evidence type="ECO:0000256" key="1">
    <source>
        <dbReference type="ARBA" id="ARBA00010645"/>
    </source>
</evidence>
<dbReference type="NCBIfam" id="NF002490">
    <property type="entry name" value="PRK01777.1"/>
    <property type="match status" value="1"/>
</dbReference>
<dbReference type="InterPro" id="IPR005346">
    <property type="entry name" value="RnfH"/>
</dbReference>
<protein>
    <recommendedName>
        <fullName evidence="2">UPF0125 protein Mmc1_2099</fullName>
    </recommendedName>
</protein>
<dbReference type="Pfam" id="PF03658">
    <property type="entry name" value="Ub-RnfH"/>
    <property type="match status" value="1"/>
</dbReference>
<feature type="region of interest" description="Disordered" evidence="3">
    <location>
        <begin position="72"/>
        <end position="103"/>
    </location>
</feature>
<dbReference type="OrthoDB" id="9796575at2"/>
<dbReference type="RefSeq" id="WP_011713728.1">
    <property type="nucleotide sequence ID" value="NC_008576.1"/>
</dbReference>
<feature type="compositionally biased region" description="Low complexity" evidence="3">
    <location>
        <begin position="91"/>
        <end position="102"/>
    </location>
</feature>
<dbReference type="HAMAP" id="MF_00460">
    <property type="entry name" value="UPF0125_RnfH"/>
    <property type="match status" value="1"/>
</dbReference>
<gene>
    <name evidence="4" type="ordered locus">Mmc1_2099</name>
</gene>
<dbReference type="InterPro" id="IPR016155">
    <property type="entry name" value="Mopterin_synth/thiamin_S_b"/>
</dbReference>
<evidence type="ECO:0000313" key="4">
    <source>
        <dbReference type="EMBL" id="ABK44600.1"/>
    </source>
</evidence>
<evidence type="ECO:0000256" key="2">
    <source>
        <dbReference type="HAMAP-Rule" id="MF_00460"/>
    </source>
</evidence>
<accession>A0L9F7</accession>
<organism evidence="4 5">
    <name type="scientific">Magnetococcus marinus (strain ATCC BAA-1437 / JCM 17883 / MC-1)</name>
    <dbReference type="NCBI Taxonomy" id="156889"/>
    <lineage>
        <taxon>Bacteria</taxon>
        <taxon>Pseudomonadati</taxon>
        <taxon>Pseudomonadota</taxon>
        <taxon>Magnetococcia</taxon>
        <taxon>Magnetococcales</taxon>
        <taxon>Magnetococcaceae</taxon>
        <taxon>Magnetococcus</taxon>
    </lineage>
</organism>
<evidence type="ECO:0000313" key="5">
    <source>
        <dbReference type="Proteomes" id="UP000002586"/>
    </source>
</evidence>
<keyword evidence="5" id="KW-1185">Reference proteome</keyword>
<dbReference type="STRING" id="156889.Mmc1_2099"/>
<name>A0L9F7_MAGMM</name>
<dbReference type="KEGG" id="mgm:Mmc1_2099"/>
<dbReference type="PANTHER" id="PTHR37483:SF1">
    <property type="entry name" value="UPF0125 PROTEIN RATB"/>
    <property type="match status" value="1"/>
</dbReference>
<dbReference type="Proteomes" id="UP000002586">
    <property type="component" value="Chromosome"/>
</dbReference>
<dbReference type="Gene3D" id="3.10.20.280">
    <property type="entry name" value="RnfH-like"/>
    <property type="match status" value="1"/>
</dbReference>
<sequence length="165" mass="17225">MRVAVTYAQPNRQLLLEFEVPEGTTAQQAVERSGILSKFPDINLAEQKLGIYAKLVENDQVLEEGDRVEIYRPAKGKPKKKERPAAKSVAEKPAQGAEAAAGDADKAAKIAAIKAKAAAAKAAKGEDAQPEAASADDKAAKIAAIKAKAAAAKKAKDAANKAEHA</sequence>
<dbReference type="AlphaFoldDB" id="A0L9F7"/>
<comment type="similarity">
    <text evidence="1 2">Belongs to the UPF0125 (RnfH) family.</text>
</comment>